<organism evidence="2 3">
    <name type="scientific">Phytophthora nicotianae P10297</name>
    <dbReference type="NCBI Taxonomy" id="1317064"/>
    <lineage>
        <taxon>Eukaryota</taxon>
        <taxon>Sar</taxon>
        <taxon>Stramenopiles</taxon>
        <taxon>Oomycota</taxon>
        <taxon>Peronosporomycetes</taxon>
        <taxon>Peronosporales</taxon>
        <taxon>Peronosporaceae</taxon>
        <taxon>Phytophthora</taxon>
    </lineage>
</organism>
<reference evidence="2 3" key="1">
    <citation type="submission" date="2013-11" db="EMBL/GenBank/DDBJ databases">
        <title>The Genome Sequence of Phytophthora parasitica P10297.</title>
        <authorList>
            <consortium name="The Broad Institute Genomics Platform"/>
            <person name="Russ C."/>
            <person name="Tyler B."/>
            <person name="Panabieres F."/>
            <person name="Shan W."/>
            <person name="Tripathy S."/>
            <person name="Grunwald N."/>
            <person name="Machado M."/>
            <person name="Johnson C.S."/>
            <person name="Walker B."/>
            <person name="Young S.K."/>
            <person name="Zeng Q."/>
            <person name="Gargeya S."/>
            <person name="Fitzgerald M."/>
            <person name="Haas B."/>
            <person name="Abouelleil A."/>
            <person name="Allen A.W."/>
            <person name="Alvarado L."/>
            <person name="Arachchi H.M."/>
            <person name="Berlin A.M."/>
            <person name="Chapman S.B."/>
            <person name="Gainer-Dewar J."/>
            <person name="Goldberg J."/>
            <person name="Griggs A."/>
            <person name="Gujja S."/>
            <person name="Hansen M."/>
            <person name="Howarth C."/>
            <person name="Imamovic A."/>
            <person name="Ireland A."/>
            <person name="Larimer J."/>
            <person name="McCowan C."/>
            <person name="Murphy C."/>
            <person name="Pearson M."/>
            <person name="Poon T.W."/>
            <person name="Priest M."/>
            <person name="Roberts A."/>
            <person name="Saif S."/>
            <person name="Shea T."/>
            <person name="Sisk P."/>
            <person name="Sykes S."/>
            <person name="Wortman J."/>
            <person name="Nusbaum C."/>
            <person name="Birren B."/>
        </authorList>
    </citation>
    <scope>NUCLEOTIDE SEQUENCE [LARGE SCALE GENOMIC DNA]</scope>
    <source>
        <strain evidence="2 3">P10297</strain>
    </source>
</reference>
<name>W2ZBG5_PHYNI</name>
<sequence>MGDAEEAQLNGFEVSIGMSTDSDYLMCFFHVVSNVKKRLSQLATCASGAAIGFSPALGVSVGVSAVQGVSLDVSLGVWAVLGISAALGLSVAFSSVLGVDLSVFAALGVSLGVSLGSP</sequence>
<dbReference type="AlphaFoldDB" id="W2ZBG5"/>
<keyword evidence="1" id="KW-0812">Transmembrane</keyword>
<dbReference type="Proteomes" id="UP000018948">
    <property type="component" value="Unassembled WGS sequence"/>
</dbReference>
<gene>
    <name evidence="2" type="ORF">F442_09079</name>
</gene>
<evidence type="ECO:0000313" key="3">
    <source>
        <dbReference type="Proteomes" id="UP000018948"/>
    </source>
</evidence>
<feature type="transmembrane region" description="Helical" evidence="1">
    <location>
        <begin position="42"/>
        <end position="63"/>
    </location>
</feature>
<dbReference type="EMBL" id="ANIY01001908">
    <property type="protein sequence ID" value="ETP44321.1"/>
    <property type="molecule type" value="Genomic_DNA"/>
</dbReference>
<comment type="caution">
    <text evidence="2">The sequence shown here is derived from an EMBL/GenBank/DDBJ whole genome shotgun (WGS) entry which is preliminary data.</text>
</comment>
<keyword evidence="1" id="KW-0472">Membrane</keyword>
<feature type="transmembrane region" description="Helical" evidence="1">
    <location>
        <begin position="75"/>
        <end position="97"/>
    </location>
</feature>
<evidence type="ECO:0000256" key="1">
    <source>
        <dbReference type="SAM" id="Phobius"/>
    </source>
</evidence>
<protein>
    <submittedName>
        <fullName evidence="2">Uncharacterized protein</fullName>
    </submittedName>
</protein>
<keyword evidence="1" id="KW-1133">Transmembrane helix</keyword>
<proteinExistence type="predicted"/>
<evidence type="ECO:0000313" key="2">
    <source>
        <dbReference type="EMBL" id="ETP44321.1"/>
    </source>
</evidence>
<accession>W2ZBG5</accession>